<dbReference type="InterPro" id="IPR000008">
    <property type="entry name" value="C2_dom"/>
</dbReference>
<dbReference type="SUPFAM" id="SSF49562">
    <property type="entry name" value="C2 domain (Calcium/lipid-binding domain, CaLB)"/>
    <property type="match status" value="1"/>
</dbReference>
<dbReference type="Pfam" id="PF00168">
    <property type="entry name" value="C2"/>
    <property type="match status" value="1"/>
</dbReference>
<dbReference type="PaxDb" id="3880-AET02119"/>
<dbReference type="HOGENOM" id="CLU_2609707_0_0_1"/>
<evidence type="ECO:0000313" key="2">
    <source>
        <dbReference type="EMBL" id="AET02119.1"/>
    </source>
</evidence>
<dbReference type="AlphaFoldDB" id="G7LCQ2"/>
<gene>
    <name evidence="2" type="ordered locus">MTR_8g032470</name>
</gene>
<organism evidence="2 4">
    <name type="scientific">Medicago truncatula</name>
    <name type="common">Barrel medic</name>
    <name type="synonym">Medicago tribuloides</name>
    <dbReference type="NCBI Taxonomy" id="3880"/>
    <lineage>
        <taxon>Eukaryota</taxon>
        <taxon>Viridiplantae</taxon>
        <taxon>Streptophyta</taxon>
        <taxon>Embryophyta</taxon>
        <taxon>Tracheophyta</taxon>
        <taxon>Spermatophyta</taxon>
        <taxon>Magnoliopsida</taxon>
        <taxon>eudicotyledons</taxon>
        <taxon>Gunneridae</taxon>
        <taxon>Pentapetalae</taxon>
        <taxon>rosids</taxon>
        <taxon>fabids</taxon>
        <taxon>Fabales</taxon>
        <taxon>Fabaceae</taxon>
        <taxon>Papilionoideae</taxon>
        <taxon>50 kb inversion clade</taxon>
        <taxon>NPAAA clade</taxon>
        <taxon>Hologalegina</taxon>
        <taxon>IRL clade</taxon>
        <taxon>Trifolieae</taxon>
        <taxon>Medicago</taxon>
    </lineage>
</organism>
<proteinExistence type="predicted"/>
<evidence type="ECO:0000313" key="4">
    <source>
        <dbReference type="Proteomes" id="UP000002051"/>
    </source>
</evidence>
<name>G7LCQ2_MEDTR</name>
<evidence type="ECO:0000259" key="1">
    <source>
        <dbReference type="Pfam" id="PF00168"/>
    </source>
</evidence>
<keyword evidence="4" id="KW-1185">Reference proteome</keyword>
<evidence type="ECO:0000313" key="3">
    <source>
        <dbReference type="EnsemblPlants" id="AET02119"/>
    </source>
</evidence>
<reference evidence="3" key="3">
    <citation type="submission" date="2015-04" db="UniProtKB">
        <authorList>
            <consortium name="EnsemblPlants"/>
        </authorList>
    </citation>
    <scope>IDENTIFICATION</scope>
    <source>
        <strain evidence="3">cv. Jemalong A17</strain>
    </source>
</reference>
<sequence>MKGDQLEVSLLRAEGHADNDFLKNVEPVVILKYACTQHRVSCVSYAPTVSGTYPWWNQFFYFDVITPHIAELTMKLYDN</sequence>
<dbReference type="EnsemblPlants" id="AET02119">
    <property type="protein sequence ID" value="AET02119"/>
    <property type="gene ID" value="MTR_8g032470"/>
</dbReference>
<dbReference type="Gene3D" id="2.60.40.150">
    <property type="entry name" value="C2 domain"/>
    <property type="match status" value="1"/>
</dbReference>
<reference evidence="2 4" key="2">
    <citation type="journal article" date="2014" name="BMC Genomics">
        <title>An improved genome release (version Mt4.0) for the model legume Medicago truncatula.</title>
        <authorList>
            <person name="Tang H."/>
            <person name="Krishnakumar V."/>
            <person name="Bidwell S."/>
            <person name="Rosen B."/>
            <person name="Chan A."/>
            <person name="Zhou S."/>
            <person name="Gentzbittel L."/>
            <person name="Childs K.L."/>
            <person name="Yandell M."/>
            <person name="Gundlach H."/>
            <person name="Mayer K.F."/>
            <person name="Schwartz D.C."/>
            <person name="Town C.D."/>
        </authorList>
    </citation>
    <scope>GENOME REANNOTATION</scope>
    <source>
        <strain evidence="3 4">cv. Jemalong A17</strain>
    </source>
</reference>
<reference evidence="2 4" key="1">
    <citation type="journal article" date="2011" name="Nature">
        <title>The Medicago genome provides insight into the evolution of rhizobial symbioses.</title>
        <authorList>
            <person name="Young N.D."/>
            <person name="Debelle F."/>
            <person name="Oldroyd G.E."/>
            <person name="Geurts R."/>
            <person name="Cannon S.B."/>
            <person name="Udvardi M.K."/>
            <person name="Benedito V.A."/>
            <person name="Mayer K.F."/>
            <person name="Gouzy J."/>
            <person name="Schoof H."/>
            <person name="Van de Peer Y."/>
            <person name="Proost S."/>
            <person name="Cook D.R."/>
            <person name="Meyers B.C."/>
            <person name="Spannagl M."/>
            <person name="Cheung F."/>
            <person name="De Mita S."/>
            <person name="Krishnakumar V."/>
            <person name="Gundlach H."/>
            <person name="Zhou S."/>
            <person name="Mudge J."/>
            <person name="Bharti A.K."/>
            <person name="Murray J.D."/>
            <person name="Naoumkina M.A."/>
            <person name="Rosen B."/>
            <person name="Silverstein K.A."/>
            <person name="Tang H."/>
            <person name="Rombauts S."/>
            <person name="Zhao P.X."/>
            <person name="Zhou P."/>
            <person name="Barbe V."/>
            <person name="Bardou P."/>
            <person name="Bechner M."/>
            <person name="Bellec A."/>
            <person name="Berger A."/>
            <person name="Berges H."/>
            <person name="Bidwell S."/>
            <person name="Bisseling T."/>
            <person name="Choisne N."/>
            <person name="Couloux A."/>
            <person name="Denny R."/>
            <person name="Deshpande S."/>
            <person name="Dai X."/>
            <person name="Doyle J.J."/>
            <person name="Dudez A.M."/>
            <person name="Farmer A.D."/>
            <person name="Fouteau S."/>
            <person name="Franken C."/>
            <person name="Gibelin C."/>
            <person name="Gish J."/>
            <person name="Goldstein S."/>
            <person name="Gonzalez A.J."/>
            <person name="Green P.J."/>
            <person name="Hallab A."/>
            <person name="Hartog M."/>
            <person name="Hua A."/>
            <person name="Humphray S.J."/>
            <person name="Jeong D.H."/>
            <person name="Jing Y."/>
            <person name="Jocker A."/>
            <person name="Kenton S.M."/>
            <person name="Kim D.J."/>
            <person name="Klee K."/>
            <person name="Lai H."/>
            <person name="Lang C."/>
            <person name="Lin S."/>
            <person name="Macmil S.L."/>
            <person name="Magdelenat G."/>
            <person name="Matthews L."/>
            <person name="McCorrison J."/>
            <person name="Monaghan E.L."/>
            <person name="Mun J.H."/>
            <person name="Najar F.Z."/>
            <person name="Nicholson C."/>
            <person name="Noirot C."/>
            <person name="O'Bleness M."/>
            <person name="Paule C.R."/>
            <person name="Poulain J."/>
            <person name="Prion F."/>
            <person name="Qin B."/>
            <person name="Qu C."/>
            <person name="Retzel E.F."/>
            <person name="Riddle C."/>
            <person name="Sallet E."/>
            <person name="Samain S."/>
            <person name="Samson N."/>
            <person name="Sanders I."/>
            <person name="Saurat O."/>
            <person name="Scarpelli C."/>
            <person name="Schiex T."/>
            <person name="Segurens B."/>
            <person name="Severin A.J."/>
            <person name="Sherrier D.J."/>
            <person name="Shi R."/>
            <person name="Sims S."/>
            <person name="Singer S.R."/>
            <person name="Sinharoy S."/>
            <person name="Sterck L."/>
            <person name="Viollet A."/>
            <person name="Wang B.B."/>
            <person name="Wang K."/>
            <person name="Wang M."/>
            <person name="Wang X."/>
            <person name="Warfsmann J."/>
            <person name="Weissenbach J."/>
            <person name="White D.D."/>
            <person name="White J.D."/>
            <person name="Wiley G.B."/>
            <person name="Wincker P."/>
            <person name="Xing Y."/>
            <person name="Yang L."/>
            <person name="Yao Z."/>
            <person name="Ying F."/>
            <person name="Zhai J."/>
            <person name="Zhou L."/>
            <person name="Zuber A."/>
            <person name="Denarie J."/>
            <person name="Dixon R.A."/>
            <person name="May G.D."/>
            <person name="Schwartz D.C."/>
            <person name="Rogers J."/>
            <person name="Quetier F."/>
            <person name="Town C.D."/>
            <person name="Roe B.A."/>
        </authorList>
    </citation>
    <scope>NUCLEOTIDE SEQUENCE [LARGE SCALE GENOMIC DNA]</scope>
    <source>
        <strain evidence="2">A17</strain>
        <strain evidence="3 4">cv. Jemalong A17</strain>
    </source>
</reference>
<protein>
    <submittedName>
        <fullName evidence="2">C2 domain protein</fullName>
    </submittedName>
</protein>
<dbReference type="EMBL" id="CM001224">
    <property type="protein sequence ID" value="AET02119.1"/>
    <property type="molecule type" value="Genomic_DNA"/>
</dbReference>
<dbReference type="InterPro" id="IPR035892">
    <property type="entry name" value="C2_domain_sf"/>
</dbReference>
<feature type="domain" description="C2" evidence="1">
    <location>
        <begin position="5"/>
        <end position="79"/>
    </location>
</feature>
<accession>G7LCQ2</accession>
<dbReference type="Proteomes" id="UP000002051">
    <property type="component" value="Chromosome 8"/>
</dbReference>